<dbReference type="Proteomes" id="UP000542674">
    <property type="component" value="Unassembled WGS sequence"/>
</dbReference>
<dbReference type="RefSeq" id="WP_184666039.1">
    <property type="nucleotide sequence ID" value="NZ_BAABAI010000004.1"/>
</dbReference>
<feature type="transmembrane region" description="Helical" evidence="1">
    <location>
        <begin position="54"/>
        <end position="79"/>
    </location>
</feature>
<gene>
    <name evidence="2" type="ORF">F4559_000596</name>
</gene>
<dbReference type="EMBL" id="JACHJS010000001">
    <property type="protein sequence ID" value="MBB4963237.1"/>
    <property type="molecule type" value="Genomic_DNA"/>
</dbReference>
<feature type="transmembrane region" description="Helical" evidence="1">
    <location>
        <begin position="154"/>
        <end position="173"/>
    </location>
</feature>
<keyword evidence="1" id="KW-0472">Membrane</keyword>
<name>A0A7W7SZK4_9PSEU</name>
<keyword evidence="3" id="KW-1185">Reference proteome</keyword>
<protein>
    <submittedName>
        <fullName evidence="2">Uncharacterized protein</fullName>
    </submittedName>
</protein>
<evidence type="ECO:0000313" key="3">
    <source>
        <dbReference type="Proteomes" id="UP000542674"/>
    </source>
</evidence>
<dbReference type="AlphaFoldDB" id="A0A7W7SZK4"/>
<proteinExistence type="predicted"/>
<reference evidence="2 3" key="1">
    <citation type="submission" date="2020-08" db="EMBL/GenBank/DDBJ databases">
        <title>Sequencing the genomes of 1000 actinobacteria strains.</title>
        <authorList>
            <person name="Klenk H.-P."/>
        </authorList>
    </citation>
    <scope>NUCLEOTIDE SEQUENCE [LARGE SCALE GENOMIC DNA]</scope>
    <source>
        <strain evidence="2 3">DSM 45084</strain>
    </source>
</reference>
<keyword evidence="1" id="KW-0812">Transmembrane</keyword>
<feature type="transmembrane region" description="Helical" evidence="1">
    <location>
        <begin position="5"/>
        <end position="24"/>
    </location>
</feature>
<sequence length="186" mass="19788">MSRRAVYLVVSVVCVFVMLGSGLFVNGSKAVVGVAIVLGIVYIFVQGTLRKKAWVLAGGLVVVVGVMYASVMFAMPLWLSFTGRTVDCEVVSKQEVRTSKYGRETRSELRCGDRDLTFTPYREPVGAAVGGRTSVVVDSAGLVSAVRPGEVHRLGLIGLPATAVLAIGFTLVVGRRPRIAQDGETV</sequence>
<accession>A0A7W7SZK4</accession>
<feature type="transmembrane region" description="Helical" evidence="1">
    <location>
        <begin position="30"/>
        <end position="47"/>
    </location>
</feature>
<organism evidence="2 3">
    <name type="scientific">Saccharothrix violaceirubra</name>
    <dbReference type="NCBI Taxonomy" id="413306"/>
    <lineage>
        <taxon>Bacteria</taxon>
        <taxon>Bacillati</taxon>
        <taxon>Actinomycetota</taxon>
        <taxon>Actinomycetes</taxon>
        <taxon>Pseudonocardiales</taxon>
        <taxon>Pseudonocardiaceae</taxon>
        <taxon>Saccharothrix</taxon>
    </lineage>
</organism>
<keyword evidence="1" id="KW-1133">Transmembrane helix</keyword>
<evidence type="ECO:0000256" key="1">
    <source>
        <dbReference type="SAM" id="Phobius"/>
    </source>
</evidence>
<comment type="caution">
    <text evidence="2">The sequence shown here is derived from an EMBL/GenBank/DDBJ whole genome shotgun (WGS) entry which is preliminary data.</text>
</comment>
<evidence type="ECO:0000313" key="2">
    <source>
        <dbReference type="EMBL" id="MBB4963237.1"/>
    </source>
</evidence>